<dbReference type="Proteomes" id="UP000515928">
    <property type="component" value="Chromosome"/>
</dbReference>
<evidence type="ECO:0000313" key="3">
    <source>
        <dbReference type="Proteomes" id="UP000515928"/>
    </source>
</evidence>
<feature type="transmembrane region" description="Helical" evidence="1">
    <location>
        <begin position="12"/>
        <end position="33"/>
    </location>
</feature>
<dbReference type="KEGG" id="eio:H9L01_06940"/>
<reference evidence="2 3" key="1">
    <citation type="submission" date="2020-08" db="EMBL/GenBank/DDBJ databases">
        <title>Genome sequence of Erysipelothrix inopinata DSM 15511T.</title>
        <authorList>
            <person name="Hyun D.-W."/>
            <person name="Bae J.-W."/>
        </authorList>
    </citation>
    <scope>NUCLEOTIDE SEQUENCE [LARGE SCALE GENOMIC DNA]</scope>
    <source>
        <strain evidence="2 3">DSM 15511</strain>
    </source>
</reference>
<proteinExistence type="predicted"/>
<keyword evidence="1" id="KW-0812">Transmembrane</keyword>
<dbReference type="InterPro" id="IPR021279">
    <property type="entry name" value="DUF2721"/>
</dbReference>
<keyword evidence="3" id="KW-1185">Reference proteome</keyword>
<organism evidence="2 3">
    <name type="scientific">Erysipelothrix inopinata</name>
    <dbReference type="NCBI Taxonomy" id="225084"/>
    <lineage>
        <taxon>Bacteria</taxon>
        <taxon>Bacillati</taxon>
        <taxon>Bacillota</taxon>
        <taxon>Erysipelotrichia</taxon>
        <taxon>Erysipelotrichales</taxon>
        <taxon>Erysipelotrichaceae</taxon>
        <taxon>Erysipelothrix</taxon>
    </lineage>
</organism>
<dbReference type="Pfam" id="PF11026">
    <property type="entry name" value="DUF2721"/>
    <property type="match status" value="1"/>
</dbReference>
<name>A0A7G9RWX9_9FIRM</name>
<keyword evidence="1" id="KW-1133">Transmembrane helix</keyword>
<feature type="transmembrane region" description="Helical" evidence="1">
    <location>
        <begin position="93"/>
        <end position="110"/>
    </location>
</feature>
<sequence>MDFTLQTPALVFPAISLLMLAYTNRFVVLAGLIRDLYEKHRETPQKQILDQITNLNRRMDIIKKMQVCGALSFITAAISMLLSMLHQYLASKVIFTISLVFLVVSLTYLLKELSISIEALQIQLDDLKDKTNE</sequence>
<evidence type="ECO:0000313" key="2">
    <source>
        <dbReference type="EMBL" id="QNN60104.1"/>
    </source>
</evidence>
<keyword evidence="1" id="KW-0472">Membrane</keyword>
<protein>
    <submittedName>
        <fullName evidence="2">DUF2721 domain-containing protein</fullName>
    </submittedName>
</protein>
<feature type="transmembrane region" description="Helical" evidence="1">
    <location>
        <begin position="67"/>
        <end position="87"/>
    </location>
</feature>
<gene>
    <name evidence="2" type="ORF">H9L01_06940</name>
</gene>
<evidence type="ECO:0000256" key="1">
    <source>
        <dbReference type="SAM" id="Phobius"/>
    </source>
</evidence>
<dbReference type="AlphaFoldDB" id="A0A7G9RWX9"/>
<accession>A0A7G9RWX9</accession>
<dbReference type="RefSeq" id="WP_187533236.1">
    <property type="nucleotide sequence ID" value="NZ_CBCSHU010000020.1"/>
</dbReference>
<dbReference type="EMBL" id="CP060715">
    <property type="protein sequence ID" value="QNN60104.1"/>
    <property type="molecule type" value="Genomic_DNA"/>
</dbReference>